<comment type="caution">
    <text evidence="2">The sequence shown here is derived from an EMBL/GenBank/DDBJ whole genome shotgun (WGS) entry which is preliminary data.</text>
</comment>
<feature type="region of interest" description="Disordered" evidence="1">
    <location>
        <begin position="1"/>
        <end position="54"/>
    </location>
</feature>
<keyword evidence="3" id="KW-1185">Reference proteome</keyword>
<feature type="compositionally biased region" description="Basic and acidic residues" evidence="1">
    <location>
        <begin position="16"/>
        <end position="25"/>
    </location>
</feature>
<evidence type="ECO:0000313" key="3">
    <source>
        <dbReference type="Proteomes" id="UP000447434"/>
    </source>
</evidence>
<reference evidence="3" key="1">
    <citation type="journal article" date="2020" name="Nat. Commun.">
        <title>Genome sequence of the cluster root forming white lupin.</title>
        <authorList>
            <person name="Hufnagel B."/>
            <person name="Marques A."/>
            <person name="Soriano A."/>
            <person name="Marques L."/>
            <person name="Divol F."/>
            <person name="Doumas P."/>
            <person name="Sallet E."/>
            <person name="Mancinotti D."/>
            <person name="Carrere S."/>
            <person name="Marande W."/>
            <person name="Arribat S."/>
            <person name="Keller J."/>
            <person name="Huneau C."/>
            <person name="Blein T."/>
            <person name="Aime D."/>
            <person name="Laguerre M."/>
            <person name="Taylor J."/>
            <person name="Schubert V."/>
            <person name="Nelson M."/>
            <person name="Geu-Flores F."/>
            <person name="Crespi M."/>
            <person name="Gallardo-Guerrero K."/>
            <person name="Delaux P.-M."/>
            <person name="Salse J."/>
            <person name="Berges H."/>
            <person name="Guyot R."/>
            <person name="Gouzy J."/>
            <person name="Peret B."/>
        </authorList>
    </citation>
    <scope>NUCLEOTIDE SEQUENCE [LARGE SCALE GENOMIC DNA]</scope>
    <source>
        <strain evidence="3">cv. Amiga</strain>
    </source>
</reference>
<dbReference type="AlphaFoldDB" id="A0A6A4NIV1"/>
<dbReference type="Proteomes" id="UP000447434">
    <property type="component" value="Chromosome 18"/>
</dbReference>
<sequence length="86" mass="9195">MFQQRWEDVVGDDDGSERRREDGGASRRGRGRTTHGKGCDVPGSDGEGFGSSGGSGYPFTVETAGAFFVGPARELPSHGRLNMVYI</sequence>
<proteinExistence type="predicted"/>
<accession>A0A6A4NIV1</accession>
<dbReference type="EMBL" id="WOCE01000018">
    <property type="protein sequence ID" value="KAE9593596.1"/>
    <property type="molecule type" value="Genomic_DNA"/>
</dbReference>
<name>A0A6A4NIV1_LUPAL</name>
<evidence type="ECO:0000256" key="1">
    <source>
        <dbReference type="SAM" id="MobiDB-lite"/>
    </source>
</evidence>
<feature type="compositionally biased region" description="Gly residues" evidence="1">
    <location>
        <begin position="45"/>
        <end position="54"/>
    </location>
</feature>
<protein>
    <submittedName>
        <fullName evidence="2">Uncharacterized protein</fullName>
    </submittedName>
</protein>
<evidence type="ECO:0000313" key="2">
    <source>
        <dbReference type="EMBL" id="KAE9593596.1"/>
    </source>
</evidence>
<organism evidence="2 3">
    <name type="scientific">Lupinus albus</name>
    <name type="common">White lupine</name>
    <name type="synonym">Lupinus termis</name>
    <dbReference type="NCBI Taxonomy" id="3870"/>
    <lineage>
        <taxon>Eukaryota</taxon>
        <taxon>Viridiplantae</taxon>
        <taxon>Streptophyta</taxon>
        <taxon>Embryophyta</taxon>
        <taxon>Tracheophyta</taxon>
        <taxon>Spermatophyta</taxon>
        <taxon>Magnoliopsida</taxon>
        <taxon>eudicotyledons</taxon>
        <taxon>Gunneridae</taxon>
        <taxon>Pentapetalae</taxon>
        <taxon>rosids</taxon>
        <taxon>fabids</taxon>
        <taxon>Fabales</taxon>
        <taxon>Fabaceae</taxon>
        <taxon>Papilionoideae</taxon>
        <taxon>50 kb inversion clade</taxon>
        <taxon>genistoids sensu lato</taxon>
        <taxon>core genistoids</taxon>
        <taxon>Genisteae</taxon>
        <taxon>Lupinus</taxon>
    </lineage>
</organism>
<gene>
    <name evidence="2" type="ORF">Lalb_Chr18g0044751</name>
</gene>